<comment type="subcellular location">
    <subcellularLocation>
        <location evidence="1">Secreted</location>
    </subcellularLocation>
</comment>
<evidence type="ECO:0000256" key="10">
    <source>
        <dbReference type="ARBA" id="ARBA00041912"/>
    </source>
</evidence>
<dbReference type="GO" id="GO:0005125">
    <property type="term" value="F:cytokine activity"/>
    <property type="evidence" value="ECO:0007669"/>
    <property type="project" value="UniProtKB-KW"/>
</dbReference>
<dbReference type="InterPro" id="IPR001398">
    <property type="entry name" value="Macrophage_inhib_fac"/>
</dbReference>
<keyword evidence="4" id="KW-0413">Isomerase</keyword>
<evidence type="ECO:0000256" key="8">
    <source>
        <dbReference type="ARBA" id="ARBA00039086"/>
    </source>
</evidence>
<evidence type="ECO:0000256" key="9">
    <source>
        <dbReference type="ARBA" id="ARBA00041631"/>
    </source>
</evidence>
<keyword evidence="2" id="KW-0202">Cytokine</keyword>
<evidence type="ECO:0000256" key="4">
    <source>
        <dbReference type="ARBA" id="ARBA00023235"/>
    </source>
</evidence>
<proteinExistence type="predicted"/>
<dbReference type="GO" id="GO:0004167">
    <property type="term" value="F:dopachrome isomerase activity"/>
    <property type="evidence" value="ECO:0007669"/>
    <property type="project" value="UniProtKB-EC"/>
</dbReference>
<dbReference type="Gene3D" id="3.30.429.10">
    <property type="entry name" value="Macrophage Migration Inhibitory Factor"/>
    <property type="match status" value="1"/>
</dbReference>
<dbReference type="EMBL" id="FMWD01000007">
    <property type="protein sequence ID" value="SCZ62913.1"/>
    <property type="molecule type" value="Genomic_DNA"/>
</dbReference>
<evidence type="ECO:0000256" key="1">
    <source>
        <dbReference type="ARBA" id="ARBA00004613"/>
    </source>
</evidence>
<dbReference type="AlphaFoldDB" id="A0A1G5QM59"/>
<dbReference type="OrthoDB" id="5769863at2"/>
<reference evidence="12 13" key="1">
    <citation type="submission" date="2016-10" db="EMBL/GenBank/DDBJ databases">
        <authorList>
            <person name="de Groot N.N."/>
        </authorList>
    </citation>
    <scope>NUCLEOTIDE SEQUENCE [LARGE SCALE GENOMIC DNA]</scope>
    <source>
        <strain evidence="12 13">HLD2</strain>
    </source>
</reference>
<evidence type="ECO:0000256" key="7">
    <source>
        <dbReference type="ARBA" id="ARBA00038932"/>
    </source>
</evidence>
<dbReference type="STRING" id="415747.SAMN03097708_02383"/>
<name>A0A1G5QM59_9GAMM</name>
<evidence type="ECO:0000256" key="2">
    <source>
        <dbReference type="ARBA" id="ARBA00022514"/>
    </source>
</evidence>
<dbReference type="Pfam" id="PF01187">
    <property type="entry name" value="MIF"/>
    <property type="match status" value="1"/>
</dbReference>
<accession>A0A1G5QM59</accession>
<sequence length="116" mass="12822">MPYLMVKTNQPVPSTPKGEFLALASQTVAEALGKPERLVMVALEDESSMVFGGDHAPCVYMELKSIGLPQERTAELSESLCTLIEKTLGIVRERIFIEFADAERHMWGYNGGTFAK</sequence>
<dbReference type="InterPro" id="IPR014347">
    <property type="entry name" value="Tautomerase/MIF_sf"/>
</dbReference>
<dbReference type="EC" id="5.3.2.1" evidence="8"/>
<evidence type="ECO:0000313" key="12">
    <source>
        <dbReference type="EMBL" id="SCZ62913.1"/>
    </source>
</evidence>
<organism evidence="12 13">
    <name type="scientific">Thiohalomonas denitrificans</name>
    <dbReference type="NCBI Taxonomy" id="415747"/>
    <lineage>
        <taxon>Bacteria</taxon>
        <taxon>Pseudomonadati</taxon>
        <taxon>Pseudomonadota</taxon>
        <taxon>Gammaproteobacteria</taxon>
        <taxon>Thiohalomonadales</taxon>
        <taxon>Thiohalomonadaceae</taxon>
        <taxon>Thiohalomonas</taxon>
    </lineage>
</organism>
<dbReference type="GO" id="GO:0050178">
    <property type="term" value="F:phenylpyruvate tautomerase activity"/>
    <property type="evidence" value="ECO:0007669"/>
    <property type="project" value="UniProtKB-EC"/>
</dbReference>
<dbReference type="PANTHER" id="PTHR11954">
    <property type="entry name" value="D-DOPACHROME DECARBOXYLASE"/>
    <property type="match status" value="1"/>
</dbReference>
<dbReference type="EC" id="5.3.3.12" evidence="7"/>
<evidence type="ECO:0000256" key="11">
    <source>
        <dbReference type="ARBA" id="ARBA00042730"/>
    </source>
</evidence>
<evidence type="ECO:0000256" key="5">
    <source>
        <dbReference type="ARBA" id="ARBA00036735"/>
    </source>
</evidence>
<dbReference type="GO" id="GO:0005615">
    <property type="term" value="C:extracellular space"/>
    <property type="evidence" value="ECO:0007669"/>
    <property type="project" value="UniProtKB-KW"/>
</dbReference>
<gene>
    <name evidence="12" type="ORF">SAMN03097708_02383</name>
</gene>
<comment type="catalytic activity">
    <reaction evidence="5">
        <text>3-phenylpyruvate = enol-phenylpyruvate</text>
        <dbReference type="Rhea" id="RHEA:17097"/>
        <dbReference type="ChEBI" id="CHEBI:16815"/>
        <dbReference type="ChEBI" id="CHEBI:18005"/>
        <dbReference type="EC" id="5.3.2.1"/>
    </reaction>
</comment>
<evidence type="ECO:0000256" key="6">
    <source>
        <dbReference type="ARBA" id="ARBA00036823"/>
    </source>
</evidence>
<evidence type="ECO:0000256" key="3">
    <source>
        <dbReference type="ARBA" id="ARBA00022525"/>
    </source>
</evidence>
<keyword evidence="13" id="KW-1185">Reference proteome</keyword>
<keyword evidence="3" id="KW-0964">Secreted</keyword>
<dbReference type="SUPFAM" id="SSF55331">
    <property type="entry name" value="Tautomerase/MIF"/>
    <property type="match status" value="1"/>
</dbReference>
<dbReference type="PANTHER" id="PTHR11954:SF6">
    <property type="entry name" value="MACROPHAGE MIGRATION INHIBITORY FACTOR"/>
    <property type="match status" value="1"/>
</dbReference>
<protein>
    <recommendedName>
        <fullName evidence="11">L-dopachrome isomerase</fullName>
        <ecNumber evidence="8">5.3.2.1</ecNumber>
        <ecNumber evidence="7">5.3.3.12</ecNumber>
    </recommendedName>
    <alternativeName>
        <fullName evidence="9">L-dopachrome tautomerase</fullName>
    </alternativeName>
    <alternativeName>
        <fullName evidence="10">Phenylpyruvate tautomerase</fullName>
    </alternativeName>
</protein>
<comment type="catalytic activity">
    <reaction evidence="6">
        <text>L-dopachrome = 5,6-dihydroxyindole-2-carboxylate</text>
        <dbReference type="Rhea" id="RHEA:13041"/>
        <dbReference type="ChEBI" id="CHEBI:16875"/>
        <dbReference type="ChEBI" id="CHEBI:57509"/>
        <dbReference type="EC" id="5.3.3.12"/>
    </reaction>
</comment>
<dbReference type="RefSeq" id="WP_092997321.1">
    <property type="nucleotide sequence ID" value="NZ_FMWD01000007.1"/>
</dbReference>
<dbReference type="Proteomes" id="UP000199648">
    <property type="component" value="Unassembled WGS sequence"/>
</dbReference>
<evidence type="ECO:0000313" key="13">
    <source>
        <dbReference type="Proteomes" id="UP000199648"/>
    </source>
</evidence>